<dbReference type="EMBL" id="PNBA02000005">
    <property type="protein sequence ID" value="KAG6422969.1"/>
    <property type="molecule type" value="Genomic_DNA"/>
</dbReference>
<sequence length="120" mass="13484">MWDEFVVLGRRQASGKHKQRVDANAENENSRSLLQRDQPDFPDRPERVFNYTQVSLERNESHPQYATAVYMLDYNASVEIMFQGTILGEGIDHPSIYMASASTSSALDSKTLTDPGTALT</sequence>
<keyword evidence="3" id="KW-1185">Reference proteome</keyword>
<accession>A0A8X9A0Z4</accession>
<evidence type="ECO:0000313" key="3">
    <source>
        <dbReference type="Proteomes" id="UP000298416"/>
    </source>
</evidence>
<reference evidence="2" key="2">
    <citation type="submission" date="2020-08" db="EMBL/GenBank/DDBJ databases">
        <title>Plant Genome Project.</title>
        <authorList>
            <person name="Zhang R.-G."/>
        </authorList>
    </citation>
    <scope>NUCLEOTIDE SEQUENCE</scope>
    <source>
        <strain evidence="2">Huo1</strain>
        <tissue evidence="2">Leaf</tissue>
    </source>
</reference>
<evidence type="ECO:0000256" key="1">
    <source>
        <dbReference type="SAM" id="MobiDB-lite"/>
    </source>
</evidence>
<name>A0A8X9A0Z4_SALSN</name>
<organism evidence="2">
    <name type="scientific">Salvia splendens</name>
    <name type="common">Scarlet sage</name>
    <dbReference type="NCBI Taxonomy" id="180675"/>
    <lineage>
        <taxon>Eukaryota</taxon>
        <taxon>Viridiplantae</taxon>
        <taxon>Streptophyta</taxon>
        <taxon>Embryophyta</taxon>
        <taxon>Tracheophyta</taxon>
        <taxon>Spermatophyta</taxon>
        <taxon>Magnoliopsida</taxon>
        <taxon>eudicotyledons</taxon>
        <taxon>Gunneridae</taxon>
        <taxon>Pentapetalae</taxon>
        <taxon>asterids</taxon>
        <taxon>lamiids</taxon>
        <taxon>Lamiales</taxon>
        <taxon>Lamiaceae</taxon>
        <taxon>Nepetoideae</taxon>
        <taxon>Mentheae</taxon>
        <taxon>Salviinae</taxon>
        <taxon>Salvia</taxon>
        <taxon>Salvia subgen. Calosphace</taxon>
        <taxon>core Calosphace</taxon>
    </lineage>
</organism>
<protein>
    <submittedName>
        <fullName evidence="2">Uncharacterized protein</fullName>
    </submittedName>
</protein>
<gene>
    <name evidence="2" type="ORF">SASPL_113352</name>
</gene>
<dbReference type="Proteomes" id="UP000298416">
    <property type="component" value="Unassembled WGS sequence"/>
</dbReference>
<dbReference type="AlphaFoldDB" id="A0A8X9A0Z4"/>
<reference evidence="2" key="1">
    <citation type="submission" date="2018-01" db="EMBL/GenBank/DDBJ databases">
        <authorList>
            <person name="Mao J.F."/>
        </authorList>
    </citation>
    <scope>NUCLEOTIDE SEQUENCE</scope>
    <source>
        <strain evidence="2">Huo1</strain>
        <tissue evidence="2">Leaf</tissue>
    </source>
</reference>
<comment type="caution">
    <text evidence="2">The sequence shown here is derived from an EMBL/GenBank/DDBJ whole genome shotgun (WGS) entry which is preliminary data.</text>
</comment>
<proteinExistence type="predicted"/>
<evidence type="ECO:0000313" key="2">
    <source>
        <dbReference type="EMBL" id="KAG6422969.1"/>
    </source>
</evidence>
<feature type="compositionally biased region" description="Polar residues" evidence="1">
    <location>
        <begin position="26"/>
        <end position="35"/>
    </location>
</feature>
<feature type="region of interest" description="Disordered" evidence="1">
    <location>
        <begin position="13"/>
        <end position="45"/>
    </location>
</feature>